<dbReference type="HOGENOM" id="CLU_022936_2_0_12"/>
<reference evidence="5" key="1">
    <citation type="submission" date="2011-02" db="EMBL/GenBank/DDBJ databases">
        <title>Complete sequence of Spirochaeta sp. Buddy.</title>
        <authorList>
            <person name="Lucas S."/>
            <person name="Copeland A."/>
            <person name="Lapidus A."/>
            <person name="Cheng J.-F."/>
            <person name="Goodwin L."/>
            <person name="Pitluck S."/>
            <person name="Zeytun A."/>
            <person name="Detter J.C."/>
            <person name="Han C."/>
            <person name="Tapia R."/>
            <person name="Land M."/>
            <person name="Hauser L."/>
            <person name="Kyrpides N."/>
            <person name="Ivanova N."/>
            <person name="Mikhailova N."/>
            <person name="Pagani I."/>
            <person name="Ritalahti K.M."/>
            <person name="Loeffler F.E."/>
            <person name="Woyke T."/>
        </authorList>
    </citation>
    <scope>NUCLEOTIDE SEQUENCE [LARGE SCALE GENOMIC DNA]</scope>
    <source>
        <strain evidence="5">ATCC BAA-1886 / DSM 22777 / Buddy</strain>
    </source>
</reference>
<dbReference type="OrthoDB" id="359531at2"/>
<evidence type="ECO:0000256" key="1">
    <source>
        <dbReference type="SAM" id="Phobius"/>
    </source>
</evidence>
<keyword evidence="5" id="KW-1185">Reference proteome</keyword>
<dbReference type="AlphaFoldDB" id="F0RUI3"/>
<dbReference type="STRING" id="158189.SpiBuddy_0512"/>
<feature type="transmembrane region" description="Helical" evidence="1">
    <location>
        <begin position="176"/>
        <end position="196"/>
    </location>
</feature>
<feature type="transmembrane region" description="Helical" evidence="1">
    <location>
        <begin position="203"/>
        <end position="222"/>
    </location>
</feature>
<dbReference type="EMBL" id="CP002541">
    <property type="protein sequence ID" value="ADY12345.1"/>
    <property type="molecule type" value="Genomic_DNA"/>
</dbReference>
<feature type="transmembrane region" description="Helical" evidence="1">
    <location>
        <begin position="29"/>
        <end position="54"/>
    </location>
</feature>
<feature type="transmembrane region" description="Helical" evidence="1">
    <location>
        <begin position="66"/>
        <end position="85"/>
    </location>
</feature>
<feature type="transmembrane region" description="Helical" evidence="1">
    <location>
        <begin position="115"/>
        <end position="140"/>
    </location>
</feature>
<dbReference type="Pfam" id="PF01970">
    <property type="entry name" value="TctA"/>
    <property type="match status" value="1"/>
</dbReference>
<dbReference type="KEGG" id="sbu:SpiBuddy_0512"/>
<feature type="transmembrane region" description="Helical" evidence="1">
    <location>
        <begin position="152"/>
        <end position="170"/>
    </location>
</feature>
<feature type="domain" description="DUF112" evidence="3">
    <location>
        <begin position="26"/>
        <end position="443"/>
    </location>
</feature>
<feature type="transmembrane region" description="Helical" evidence="1">
    <location>
        <begin position="465"/>
        <end position="487"/>
    </location>
</feature>
<keyword evidence="1" id="KW-0812">Transmembrane</keyword>
<accession>F0RUI3</accession>
<sequence length="505" mass="53090">MFEALSLQFALFGSAAAQAFAFPQVFVTMIATIAGIVVGAIPGLTATMALALLINLTYSMQLPVAVAFLLGVYVGAVMGGCYSAIMINIPGTPSAAATALDGFILAKQGHGGQAIGVGVIASFIGSLFSIVILIFLTPFLYKIALKFGQWEYFLISVFGIMICGNLSTQSTPIKGWIVGFLGFFTAMIGLDAVYAFPRFTYGSYSLMGGISLIPALIGVFGISEILSVLQEDIPYSIETQLGRVLPTKNIVKDIVHTAVRSGLIGCGIGAVPGAGEDIAAWVSYDVGKRRSKKGHLFGKGCYEGLASAETANNACVGGAMIPLLTLAIPGSPPAAMFLAAIWLHGIKPGPMLALESPDFLYLTAITLTIATFSMLVFGLALVKPMVKILKINRKILMPIIVPLTVIGAYAGNVNSFDIGVMFVFGILGYILRKLNYPMAPLVLGIILGPTADISFRQALMQGQGSIIPLLGRPVGIVLMLAIIWILFSGVRNSRVAKDMTSPSAG</sequence>
<evidence type="ECO:0000256" key="2">
    <source>
        <dbReference type="SAM" id="SignalP"/>
    </source>
</evidence>
<dbReference type="RefSeq" id="WP_013606198.1">
    <property type="nucleotide sequence ID" value="NC_015152.1"/>
</dbReference>
<proteinExistence type="predicted"/>
<evidence type="ECO:0000259" key="3">
    <source>
        <dbReference type="Pfam" id="PF01970"/>
    </source>
</evidence>
<dbReference type="Proteomes" id="UP000008466">
    <property type="component" value="Chromosome"/>
</dbReference>
<feature type="signal peptide" evidence="2">
    <location>
        <begin position="1"/>
        <end position="19"/>
    </location>
</feature>
<keyword evidence="2" id="KW-0732">Signal</keyword>
<keyword evidence="1" id="KW-1133">Transmembrane helix</keyword>
<feature type="transmembrane region" description="Helical" evidence="1">
    <location>
        <begin position="394"/>
        <end position="410"/>
    </location>
</feature>
<dbReference type="InterPro" id="IPR002823">
    <property type="entry name" value="DUF112_TM"/>
</dbReference>
<protein>
    <recommendedName>
        <fullName evidence="3">DUF112 domain-containing protein</fullName>
    </recommendedName>
</protein>
<feature type="chain" id="PRO_5003257880" description="DUF112 domain-containing protein" evidence="2">
    <location>
        <begin position="20"/>
        <end position="505"/>
    </location>
</feature>
<dbReference type="PANTHER" id="PTHR35342:SF5">
    <property type="entry name" value="TRICARBOXYLIC TRANSPORT PROTEIN"/>
    <property type="match status" value="1"/>
</dbReference>
<dbReference type="PANTHER" id="PTHR35342">
    <property type="entry name" value="TRICARBOXYLIC TRANSPORT PROTEIN"/>
    <property type="match status" value="1"/>
</dbReference>
<keyword evidence="1" id="KW-0472">Membrane</keyword>
<feature type="transmembrane region" description="Helical" evidence="1">
    <location>
        <begin position="359"/>
        <end position="382"/>
    </location>
</feature>
<organism evidence="4 5">
    <name type="scientific">Sphaerochaeta globosa (strain ATCC BAA-1886 / DSM 22777 / Buddy)</name>
    <name type="common">Spirochaeta sp. (strain Buddy)</name>
    <dbReference type="NCBI Taxonomy" id="158189"/>
    <lineage>
        <taxon>Bacteria</taxon>
        <taxon>Pseudomonadati</taxon>
        <taxon>Spirochaetota</taxon>
        <taxon>Spirochaetia</taxon>
        <taxon>Spirochaetales</taxon>
        <taxon>Sphaerochaetaceae</taxon>
        <taxon>Sphaerochaeta</taxon>
    </lineage>
</organism>
<gene>
    <name evidence="4" type="ordered locus">SpiBuddy_0512</name>
</gene>
<dbReference type="eggNOG" id="COG3333">
    <property type="taxonomic scope" value="Bacteria"/>
</dbReference>
<evidence type="ECO:0000313" key="5">
    <source>
        <dbReference type="Proteomes" id="UP000008466"/>
    </source>
</evidence>
<name>F0RUI3_SPHGB</name>
<evidence type="ECO:0000313" key="4">
    <source>
        <dbReference type="EMBL" id="ADY12345.1"/>
    </source>
</evidence>